<name>A0A1X6ZNI7_9RHOB</name>
<evidence type="ECO:0000313" key="4">
    <source>
        <dbReference type="Proteomes" id="UP000193495"/>
    </source>
</evidence>
<dbReference type="EMBL" id="FWFY01000008">
    <property type="protein sequence ID" value="SLN56970.1"/>
    <property type="molecule type" value="Genomic_DNA"/>
</dbReference>
<dbReference type="RefSeq" id="WP_085897025.1">
    <property type="nucleotide sequence ID" value="NZ_CAXPGX010000169.1"/>
</dbReference>
<dbReference type="AlphaFoldDB" id="A0A1X6ZNI7"/>
<evidence type="ECO:0000313" key="5">
    <source>
        <dbReference type="Proteomes" id="UP000240624"/>
    </source>
</evidence>
<dbReference type="EMBL" id="PYGB01000007">
    <property type="protein sequence ID" value="PSK85800.1"/>
    <property type="molecule type" value="Genomic_DNA"/>
</dbReference>
<gene>
    <name evidence="2" type="ORF">CLV79_10730</name>
    <name evidence="3" type="ORF">LOS8367_02710</name>
</gene>
<accession>A0A1X6ZNI7</accession>
<feature type="region of interest" description="Disordered" evidence="1">
    <location>
        <begin position="1"/>
        <end position="70"/>
    </location>
</feature>
<evidence type="ECO:0000313" key="3">
    <source>
        <dbReference type="EMBL" id="SLN56970.1"/>
    </source>
</evidence>
<organism evidence="3 4">
    <name type="scientific">Limimaricola soesokkakensis</name>
    <dbReference type="NCBI Taxonomy" id="1343159"/>
    <lineage>
        <taxon>Bacteria</taxon>
        <taxon>Pseudomonadati</taxon>
        <taxon>Pseudomonadota</taxon>
        <taxon>Alphaproteobacteria</taxon>
        <taxon>Rhodobacterales</taxon>
        <taxon>Paracoccaceae</taxon>
        <taxon>Limimaricola</taxon>
    </lineage>
</organism>
<dbReference type="Proteomes" id="UP000240624">
    <property type="component" value="Unassembled WGS sequence"/>
</dbReference>
<keyword evidence="5" id="KW-1185">Reference proteome</keyword>
<evidence type="ECO:0000313" key="2">
    <source>
        <dbReference type="EMBL" id="PSK85800.1"/>
    </source>
</evidence>
<protein>
    <submittedName>
        <fullName evidence="3">Uncharacterized protein</fullName>
    </submittedName>
</protein>
<proteinExistence type="predicted"/>
<sequence length="70" mass="7709">MTGKDERGHSDPARKKDLDDGYEYPGRRTPPGHVPKSIMDDPGTGLTDAERRRPPEPEGDAAPLDTTKPR</sequence>
<dbReference type="Proteomes" id="UP000193495">
    <property type="component" value="Unassembled WGS sequence"/>
</dbReference>
<reference evidence="2 5" key="2">
    <citation type="submission" date="2018-03" db="EMBL/GenBank/DDBJ databases">
        <title>Genomic Encyclopedia of Archaeal and Bacterial Type Strains, Phase II (KMG-II): from individual species to whole genera.</title>
        <authorList>
            <person name="Goeker M."/>
        </authorList>
    </citation>
    <scope>NUCLEOTIDE SEQUENCE [LARGE SCALE GENOMIC DNA]</scope>
    <source>
        <strain evidence="2 5">DSM 29956</strain>
    </source>
</reference>
<evidence type="ECO:0000256" key="1">
    <source>
        <dbReference type="SAM" id="MobiDB-lite"/>
    </source>
</evidence>
<reference evidence="3 4" key="1">
    <citation type="submission" date="2017-03" db="EMBL/GenBank/DDBJ databases">
        <authorList>
            <person name="Afonso C.L."/>
            <person name="Miller P.J."/>
            <person name="Scott M.A."/>
            <person name="Spackman E."/>
            <person name="Goraichik I."/>
            <person name="Dimitrov K.M."/>
            <person name="Suarez D.L."/>
            <person name="Swayne D.E."/>
        </authorList>
    </citation>
    <scope>NUCLEOTIDE SEQUENCE [LARGE SCALE GENOMIC DNA]</scope>
    <source>
        <strain evidence="3 4">CECT 8367</strain>
    </source>
</reference>
<feature type="compositionally biased region" description="Basic and acidic residues" evidence="1">
    <location>
        <begin position="1"/>
        <end position="19"/>
    </location>
</feature>